<accession>Q0A943</accession>
<dbReference type="InterPro" id="IPR016155">
    <property type="entry name" value="Mopterin_synth/thiamin_S_b"/>
</dbReference>
<proteinExistence type="predicted"/>
<evidence type="ECO:0000313" key="1">
    <source>
        <dbReference type="EMBL" id="ABI56644.1"/>
    </source>
</evidence>
<dbReference type="InterPro" id="IPR003749">
    <property type="entry name" value="ThiS/MoaD-like"/>
</dbReference>
<name>Q0A943_ALKEH</name>
<dbReference type="SUPFAM" id="SSF54285">
    <property type="entry name" value="MoaD/ThiS"/>
    <property type="match status" value="1"/>
</dbReference>
<reference evidence="2" key="1">
    <citation type="submission" date="2006-08" db="EMBL/GenBank/DDBJ databases">
        <title>Complete sequence of Alkalilimnicola ehrilichei MLHE-1.</title>
        <authorList>
            <person name="Copeland A."/>
            <person name="Lucas S."/>
            <person name="Lapidus A."/>
            <person name="Barry K."/>
            <person name="Detter J.C."/>
            <person name="Glavina del Rio T."/>
            <person name="Hammon N."/>
            <person name="Israni S."/>
            <person name="Dalin E."/>
            <person name="Tice H."/>
            <person name="Pitluck S."/>
            <person name="Sims D."/>
            <person name="Brettin T."/>
            <person name="Bruce D."/>
            <person name="Han C."/>
            <person name="Tapia R."/>
            <person name="Gilna P."/>
            <person name="Schmutz J."/>
            <person name="Larimer F."/>
            <person name="Land M."/>
            <person name="Hauser L."/>
            <person name="Kyrpides N."/>
            <person name="Mikhailova N."/>
            <person name="Oremland R.S."/>
            <person name="Hoeft S.E."/>
            <person name="Switzer-Blum J."/>
            <person name="Kulp T."/>
            <person name="King G."/>
            <person name="Tabita R."/>
            <person name="Witte B."/>
            <person name="Santini J.M."/>
            <person name="Basu P."/>
            <person name="Hollibaugh J.T."/>
            <person name="Xie G."/>
            <person name="Stolz J.F."/>
            <person name="Richardson P."/>
        </authorList>
    </citation>
    <scope>NUCLEOTIDE SEQUENCE [LARGE SCALE GENOMIC DNA]</scope>
    <source>
        <strain evidence="2">ATCC BAA-1101 / DSM 17681 / MLHE-1</strain>
    </source>
</reference>
<dbReference type="RefSeq" id="WP_011629039.1">
    <property type="nucleotide sequence ID" value="NC_008340.1"/>
</dbReference>
<sequence length="90" mass="9929">MMSTLLMKIQVKLYASLSEHMPDGRPPHEGAVLDLPDGTSPHTLIDHLDIPRELAHLILLNGVYIDPEDRDRPVLKDGDVFAVWPPIAGG</sequence>
<dbReference type="eggNOG" id="COG1977">
    <property type="taxonomic scope" value="Bacteria"/>
</dbReference>
<protein>
    <submittedName>
        <fullName evidence="1">ThiamineS protein</fullName>
    </submittedName>
</protein>
<dbReference type="HOGENOM" id="CLU_114601_5_2_6"/>
<dbReference type="Pfam" id="PF02597">
    <property type="entry name" value="ThiS"/>
    <property type="match status" value="1"/>
</dbReference>
<keyword evidence="2" id="KW-1185">Reference proteome</keyword>
<dbReference type="KEGG" id="aeh:Mlg_1295"/>
<dbReference type="InterPro" id="IPR012675">
    <property type="entry name" value="Beta-grasp_dom_sf"/>
</dbReference>
<dbReference type="Proteomes" id="UP000001962">
    <property type="component" value="Chromosome"/>
</dbReference>
<evidence type="ECO:0000313" key="2">
    <source>
        <dbReference type="Proteomes" id="UP000001962"/>
    </source>
</evidence>
<dbReference type="AlphaFoldDB" id="Q0A943"/>
<dbReference type="EMBL" id="CP000453">
    <property type="protein sequence ID" value="ABI56644.1"/>
    <property type="molecule type" value="Genomic_DNA"/>
</dbReference>
<gene>
    <name evidence="1" type="ordered locus">Mlg_1295</name>
</gene>
<organism evidence="1 2">
    <name type="scientific">Alkalilimnicola ehrlichii (strain ATCC BAA-1101 / DSM 17681 / MLHE-1)</name>
    <dbReference type="NCBI Taxonomy" id="187272"/>
    <lineage>
        <taxon>Bacteria</taxon>
        <taxon>Pseudomonadati</taxon>
        <taxon>Pseudomonadota</taxon>
        <taxon>Gammaproteobacteria</taxon>
        <taxon>Chromatiales</taxon>
        <taxon>Ectothiorhodospiraceae</taxon>
        <taxon>Alkalilimnicola</taxon>
    </lineage>
</organism>
<dbReference type="Gene3D" id="3.10.20.30">
    <property type="match status" value="1"/>
</dbReference>